<dbReference type="AlphaFoldDB" id="A0A0F9YHR3"/>
<dbReference type="EMBL" id="LAZR01000024">
    <property type="protein sequence ID" value="KKO03974.1"/>
    <property type="molecule type" value="Genomic_DNA"/>
</dbReference>
<reference evidence="1" key="1">
    <citation type="journal article" date="2015" name="Nature">
        <title>Complex archaea that bridge the gap between prokaryotes and eukaryotes.</title>
        <authorList>
            <person name="Spang A."/>
            <person name="Saw J.H."/>
            <person name="Jorgensen S.L."/>
            <person name="Zaremba-Niedzwiedzka K."/>
            <person name="Martijn J."/>
            <person name="Lind A.E."/>
            <person name="van Eijk R."/>
            <person name="Schleper C."/>
            <person name="Guy L."/>
            <person name="Ettema T.J."/>
        </authorList>
    </citation>
    <scope>NUCLEOTIDE SEQUENCE</scope>
</reference>
<protein>
    <submittedName>
        <fullName evidence="1">Uncharacterized protein</fullName>
    </submittedName>
</protein>
<comment type="caution">
    <text evidence="1">The sequence shown here is derived from an EMBL/GenBank/DDBJ whole genome shotgun (WGS) entry which is preliminary data.</text>
</comment>
<proteinExistence type="predicted"/>
<accession>A0A0F9YHR3</accession>
<gene>
    <name evidence="1" type="ORF">LCGC14_0088630</name>
</gene>
<sequence length="89" mass="10183">MIVKKKENYQVPKKIREWIIDIPDGELYEVYISSDQKVWCTTGRFVHSSGSANATWAGFLSGELNELVLKTMGQEVLSEIISYLKQQNT</sequence>
<name>A0A0F9YHR3_9ZZZZ</name>
<organism evidence="1">
    <name type="scientific">marine sediment metagenome</name>
    <dbReference type="NCBI Taxonomy" id="412755"/>
    <lineage>
        <taxon>unclassified sequences</taxon>
        <taxon>metagenomes</taxon>
        <taxon>ecological metagenomes</taxon>
    </lineage>
</organism>
<evidence type="ECO:0000313" key="1">
    <source>
        <dbReference type="EMBL" id="KKO03974.1"/>
    </source>
</evidence>